<dbReference type="SUPFAM" id="SSF56112">
    <property type="entry name" value="Protein kinase-like (PK-like)"/>
    <property type="match status" value="1"/>
</dbReference>
<dbReference type="InterPro" id="IPR001245">
    <property type="entry name" value="Ser-Thr/Tyr_kinase_cat_dom"/>
</dbReference>
<keyword evidence="1" id="KW-0808">Transferase</keyword>
<dbReference type="WBParaSite" id="TCLT_0000764601-mRNA-1">
    <property type="protein sequence ID" value="TCLT_0000764601-mRNA-1"/>
    <property type="gene ID" value="TCLT_0000764601"/>
</dbReference>
<gene>
    <name evidence="9" type="ORF">TCLT_LOCUS7635</name>
</gene>
<feature type="domain" description="SH2" evidence="7">
    <location>
        <begin position="106"/>
        <end position="229"/>
    </location>
</feature>
<evidence type="ECO:0000313" key="9">
    <source>
        <dbReference type="EMBL" id="VDN05112.1"/>
    </source>
</evidence>
<dbReference type="InterPro" id="IPR036860">
    <property type="entry name" value="SH2_dom_sf"/>
</dbReference>
<dbReference type="PROSITE" id="PS50011">
    <property type="entry name" value="PROTEIN_KINASE_DOM"/>
    <property type="match status" value="1"/>
</dbReference>
<dbReference type="GO" id="GO:0004713">
    <property type="term" value="F:protein tyrosine kinase activity"/>
    <property type="evidence" value="ECO:0007669"/>
    <property type="project" value="UniProtKB-KW"/>
</dbReference>
<keyword evidence="3" id="KW-0418">Kinase</keyword>
<keyword evidence="6" id="KW-0727">SH2 domain</keyword>
<evidence type="ECO:0000259" key="7">
    <source>
        <dbReference type="PROSITE" id="PS50001"/>
    </source>
</evidence>
<reference evidence="11" key="1">
    <citation type="submission" date="2017-02" db="UniProtKB">
        <authorList>
            <consortium name="WormBaseParasite"/>
        </authorList>
    </citation>
    <scope>IDENTIFICATION</scope>
</reference>
<dbReference type="InterPro" id="IPR050198">
    <property type="entry name" value="Non-receptor_tyrosine_kinases"/>
</dbReference>
<evidence type="ECO:0000256" key="4">
    <source>
        <dbReference type="ARBA" id="ARBA00022840"/>
    </source>
</evidence>
<dbReference type="InterPro" id="IPR000719">
    <property type="entry name" value="Prot_kinase_dom"/>
</dbReference>
<dbReference type="Pfam" id="PF07714">
    <property type="entry name" value="PK_Tyr_Ser-Thr"/>
    <property type="match status" value="1"/>
</dbReference>
<evidence type="ECO:0000313" key="11">
    <source>
        <dbReference type="WBParaSite" id="TCLT_0000764601-mRNA-1"/>
    </source>
</evidence>
<dbReference type="EMBL" id="UYYF01004530">
    <property type="protein sequence ID" value="VDN05112.1"/>
    <property type="molecule type" value="Genomic_DNA"/>
</dbReference>
<reference evidence="9 10" key="2">
    <citation type="submission" date="2018-11" db="EMBL/GenBank/DDBJ databases">
        <authorList>
            <consortium name="Pathogen Informatics"/>
        </authorList>
    </citation>
    <scope>NUCLEOTIDE SEQUENCE [LARGE SCALE GENOMIC DNA]</scope>
</reference>
<dbReference type="OMA" id="VAYEFIA"/>
<evidence type="ECO:0000256" key="5">
    <source>
        <dbReference type="ARBA" id="ARBA00023137"/>
    </source>
</evidence>
<dbReference type="Proteomes" id="UP000276776">
    <property type="component" value="Unassembled WGS sequence"/>
</dbReference>
<keyword evidence="10" id="KW-1185">Reference proteome</keyword>
<dbReference type="PANTHER" id="PTHR24418">
    <property type="entry name" value="TYROSINE-PROTEIN KINASE"/>
    <property type="match status" value="1"/>
</dbReference>
<proteinExistence type="predicted"/>
<dbReference type="PROSITE" id="PS50001">
    <property type="entry name" value="SH2"/>
    <property type="match status" value="1"/>
</dbReference>
<protein>
    <submittedName>
        <fullName evidence="11">Protein kinase domain-containing protein</fullName>
    </submittedName>
</protein>
<keyword evidence="5" id="KW-0829">Tyrosine-protein kinase</keyword>
<dbReference type="InterPro" id="IPR011009">
    <property type="entry name" value="Kinase-like_dom_sf"/>
</dbReference>
<name>A0A0N5D3X3_THECL</name>
<evidence type="ECO:0000259" key="8">
    <source>
        <dbReference type="PROSITE" id="PS50011"/>
    </source>
</evidence>
<dbReference type="OrthoDB" id="4062651at2759"/>
<dbReference type="STRING" id="103827.A0A0N5D3X3"/>
<dbReference type="InterPro" id="IPR000980">
    <property type="entry name" value="SH2"/>
</dbReference>
<evidence type="ECO:0000256" key="2">
    <source>
        <dbReference type="ARBA" id="ARBA00022741"/>
    </source>
</evidence>
<accession>A0A0N5D3X3</accession>
<sequence>MQKGTMVASIKTFKFYRSEPGRNCSGLCIFLPLICRVTCEMEDGTKEIQNLVMVERLHHKKGCRNKGFISVTYLQPLSSSGMPKTKVGRKIQSAFDIPREILQCKWFAGRINPVEAGIWLRNDLQSSFGSYIVCQPSEIIPHNSGWPEFILVVKCLTGSEDEFYREWEEDQKHNVKYSFSMAYPTSMGSFYLFDFKEETFYTIYQLLNYYTEQKLTVDLNVPLALRYPVEFQENPVLGPKPLSFPHQSKAYKTPKQSTGLIIVPDDKDLKYDISVTSEILTKRSAFAGKTSRAVLSANGHYCEAAFKQLKSSYLKEELFEKCLNALYIHRRLSNMNLACDEQRNDYFIQGEEYLCKIAGYNIHDKVYGPWVAYEFICGHPLDMALIMRIEDGLPPLTIRANLEIMYQISAGMRYLEDNDLCHRNLRAANVLVYVQHQNSMAIKLTDYMLPLSSREIDLSLLHWRWMDPEALEYQNFDIKTDIWSFGCVMFEILNPGKLPYSLETVSIENPEKYFLSKYNLIFYFSYCLLQKLQAHEFMHLN</sequence>
<feature type="domain" description="Protein kinase" evidence="8">
    <location>
        <begin position="279"/>
        <end position="541"/>
    </location>
</feature>
<keyword evidence="2" id="KW-0547">Nucleotide-binding</keyword>
<keyword evidence="4" id="KW-0067">ATP-binding</keyword>
<dbReference type="PRINTS" id="PR00109">
    <property type="entry name" value="TYRKINASE"/>
</dbReference>
<evidence type="ECO:0000256" key="6">
    <source>
        <dbReference type="PROSITE-ProRule" id="PRU00191"/>
    </source>
</evidence>
<evidence type="ECO:0000313" key="10">
    <source>
        <dbReference type="Proteomes" id="UP000276776"/>
    </source>
</evidence>
<dbReference type="GO" id="GO:0005524">
    <property type="term" value="F:ATP binding"/>
    <property type="evidence" value="ECO:0007669"/>
    <property type="project" value="UniProtKB-KW"/>
</dbReference>
<organism evidence="11">
    <name type="scientific">Thelazia callipaeda</name>
    <name type="common">Oriental eyeworm</name>
    <name type="synonym">Parasitic nematode</name>
    <dbReference type="NCBI Taxonomy" id="103827"/>
    <lineage>
        <taxon>Eukaryota</taxon>
        <taxon>Metazoa</taxon>
        <taxon>Ecdysozoa</taxon>
        <taxon>Nematoda</taxon>
        <taxon>Chromadorea</taxon>
        <taxon>Rhabditida</taxon>
        <taxon>Spirurina</taxon>
        <taxon>Spiruromorpha</taxon>
        <taxon>Thelazioidea</taxon>
        <taxon>Thelaziidae</taxon>
        <taxon>Thelazia</taxon>
    </lineage>
</organism>
<evidence type="ECO:0000256" key="1">
    <source>
        <dbReference type="ARBA" id="ARBA00022679"/>
    </source>
</evidence>
<dbReference type="AlphaFoldDB" id="A0A0N5D3X3"/>
<dbReference type="SUPFAM" id="SSF55550">
    <property type="entry name" value="SH2 domain"/>
    <property type="match status" value="1"/>
</dbReference>
<evidence type="ECO:0000256" key="3">
    <source>
        <dbReference type="ARBA" id="ARBA00022777"/>
    </source>
</evidence>
<dbReference type="Gene3D" id="1.10.510.10">
    <property type="entry name" value="Transferase(Phosphotransferase) domain 1"/>
    <property type="match status" value="1"/>
</dbReference>